<feature type="compositionally biased region" description="Polar residues" evidence="1">
    <location>
        <begin position="133"/>
        <end position="143"/>
    </location>
</feature>
<dbReference type="AlphaFoldDB" id="A0A8J2LB17"/>
<feature type="non-terminal residue" evidence="2">
    <location>
        <position position="1"/>
    </location>
</feature>
<feature type="non-terminal residue" evidence="2">
    <location>
        <position position="184"/>
    </location>
</feature>
<evidence type="ECO:0000313" key="2">
    <source>
        <dbReference type="EMBL" id="CAG7829012.1"/>
    </source>
</evidence>
<evidence type="ECO:0000313" key="3">
    <source>
        <dbReference type="Proteomes" id="UP000708208"/>
    </source>
</evidence>
<reference evidence="2" key="1">
    <citation type="submission" date="2021-06" db="EMBL/GenBank/DDBJ databases">
        <authorList>
            <person name="Hodson N. C."/>
            <person name="Mongue J. A."/>
            <person name="Jaron S. K."/>
        </authorList>
    </citation>
    <scope>NUCLEOTIDE SEQUENCE</scope>
</reference>
<dbReference type="Proteomes" id="UP000708208">
    <property type="component" value="Unassembled WGS sequence"/>
</dbReference>
<comment type="caution">
    <text evidence="2">The sequence shown here is derived from an EMBL/GenBank/DDBJ whole genome shotgun (WGS) entry which is preliminary data.</text>
</comment>
<name>A0A8J2LB17_9HEXA</name>
<proteinExistence type="predicted"/>
<dbReference type="EMBL" id="CAJVCH010549789">
    <property type="protein sequence ID" value="CAG7829012.1"/>
    <property type="molecule type" value="Genomic_DNA"/>
</dbReference>
<feature type="region of interest" description="Disordered" evidence="1">
    <location>
        <begin position="133"/>
        <end position="184"/>
    </location>
</feature>
<protein>
    <submittedName>
        <fullName evidence="2">Uncharacterized protein</fullName>
    </submittedName>
</protein>
<evidence type="ECO:0000256" key="1">
    <source>
        <dbReference type="SAM" id="MobiDB-lite"/>
    </source>
</evidence>
<keyword evidence="3" id="KW-1185">Reference proteome</keyword>
<accession>A0A8J2LB17</accession>
<organism evidence="2 3">
    <name type="scientific">Allacma fusca</name>
    <dbReference type="NCBI Taxonomy" id="39272"/>
    <lineage>
        <taxon>Eukaryota</taxon>
        <taxon>Metazoa</taxon>
        <taxon>Ecdysozoa</taxon>
        <taxon>Arthropoda</taxon>
        <taxon>Hexapoda</taxon>
        <taxon>Collembola</taxon>
        <taxon>Symphypleona</taxon>
        <taxon>Sminthuridae</taxon>
        <taxon>Allacma</taxon>
    </lineage>
</organism>
<gene>
    <name evidence="2" type="ORF">AFUS01_LOCUS38899</name>
</gene>
<sequence length="184" mass="19628">TYPSGVQQQYTKSSVQYGYVPRTSDSFMNVAATNGPENFPISAATGVTVDTNSTRQSVSPRPTCSPEVIKKVGDAFKWLDDTMGTLNIGEKTLSPNPANFTTNGFSSNNSSTGWSAGNLDSGDEAWTNLEVNNGKTSGESSTIGFPKSELDLTSKKRSPYSLPPPPVITRNNLKVGIKNQEPVG</sequence>